<feature type="coiled-coil region" evidence="1">
    <location>
        <begin position="298"/>
        <end position="325"/>
    </location>
</feature>
<dbReference type="EMBL" id="SNRW01004154">
    <property type="protein sequence ID" value="KAA6388003.1"/>
    <property type="molecule type" value="Genomic_DNA"/>
</dbReference>
<dbReference type="Proteomes" id="UP000324800">
    <property type="component" value="Unassembled WGS sequence"/>
</dbReference>
<evidence type="ECO:0000256" key="1">
    <source>
        <dbReference type="SAM" id="Coils"/>
    </source>
</evidence>
<dbReference type="AlphaFoldDB" id="A0A5J4W0J4"/>
<comment type="caution">
    <text evidence="3">The sequence shown here is derived from an EMBL/GenBank/DDBJ whole genome shotgun (WGS) entry which is preliminary data.</text>
</comment>
<keyword evidence="1" id="KW-0175">Coiled coil</keyword>
<proteinExistence type="predicted"/>
<gene>
    <name evidence="3" type="ORF">EZS28_016467</name>
</gene>
<protein>
    <submittedName>
        <fullName evidence="3">Uncharacterized protein</fullName>
    </submittedName>
</protein>
<feature type="compositionally biased region" description="Basic residues" evidence="2">
    <location>
        <begin position="140"/>
        <end position="163"/>
    </location>
</feature>
<feature type="compositionally biased region" description="Basic residues" evidence="2">
    <location>
        <begin position="256"/>
        <end position="276"/>
    </location>
</feature>
<feature type="region of interest" description="Disordered" evidence="2">
    <location>
        <begin position="107"/>
        <end position="187"/>
    </location>
</feature>
<feature type="compositionally biased region" description="Acidic residues" evidence="2">
    <location>
        <begin position="168"/>
        <end position="187"/>
    </location>
</feature>
<feature type="compositionally biased region" description="Low complexity" evidence="2">
    <location>
        <begin position="109"/>
        <end position="130"/>
    </location>
</feature>
<organism evidence="3 4">
    <name type="scientific">Streblomastix strix</name>
    <dbReference type="NCBI Taxonomy" id="222440"/>
    <lineage>
        <taxon>Eukaryota</taxon>
        <taxon>Metamonada</taxon>
        <taxon>Preaxostyla</taxon>
        <taxon>Oxymonadida</taxon>
        <taxon>Streblomastigidae</taxon>
        <taxon>Streblomastix</taxon>
    </lineage>
</organism>
<evidence type="ECO:0000313" key="4">
    <source>
        <dbReference type="Proteomes" id="UP000324800"/>
    </source>
</evidence>
<evidence type="ECO:0000313" key="3">
    <source>
        <dbReference type="EMBL" id="KAA6388003.1"/>
    </source>
</evidence>
<sequence>MLPNNLTIQTFISDIQGFLNKQVSDKLQELTRQFYKGDLLAEQYLSEIEPYVNGEGTPIYEFIKSLMEYDNPSGTVTSEPPSNIIEQLSQQKLHLIAAIKQQLEDIQQEEQQNSLQEDNDENNNNGLEAQMMKDVERRTNTRKHSRQTRQMKIQQKKKKKRKNNLIDLDIDEEEEEYNESDSNDDEYIQSEDLKEDEIQSEDIKFDHQLEQIADYEEEDEILDENYKLDKNQIQKSSESDEIDNNMEIDGQITKKSSIKSKKKKKAKSIKNKKKQSKKLDLDENDEEFDIDMKQSISKKTKKEKKKQFKIEYDLAEEEQEEQGQEGQIQQENEFDSFLAGCIAQAEVNSGVGRAIVNDSNSYVQGIQQMKILNVNGIENMMRGILQNEGICMKASALPIIEAATKDMIREQLEQLEFATRRRRQRANFGETRIIARDLEYVMDAEPHKHYSHSALKIDFERPLTFAEAFPIPRK</sequence>
<accession>A0A5J4W0J4</accession>
<evidence type="ECO:0000256" key="2">
    <source>
        <dbReference type="SAM" id="MobiDB-lite"/>
    </source>
</evidence>
<reference evidence="3 4" key="1">
    <citation type="submission" date="2019-03" db="EMBL/GenBank/DDBJ databases">
        <title>Single cell metagenomics reveals metabolic interactions within the superorganism composed of flagellate Streblomastix strix and complex community of Bacteroidetes bacteria on its surface.</title>
        <authorList>
            <person name="Treitli S.C."/>
            <person name="Kolisko M."/>
            <person name="Husnik F."/>
            <person name="Keeling P."/>
            <person name="Hampl V."/>
        </authorList>
    </citation>
    <scope>NUCLEOTIDE SEQUENCE [LARGE SCALE GENOMIC DNA]</scope>
    <source>
        <strain evidence="3">ST1C</strain>
    </source>
</reference>
<name>A0A5J4W0J4_9EUKA</name>
<feature type="region of interest" description="Disordered" evidence="2">
    <location>
        <begin position="232"/>
        <end position="281"/>
    </location>
</feature>